<feature type="domain" description="ABC transmembrane type-1" evidence="18">
    <location>
        <begin position="943"/>
        <end position="1223"/>
    </location>
</feature>
<dbReference type="PROSITE" id="PS50893">
    <property type="entry name" value="ABC_TRANSPORTER_2"/>
    <property type="match status" value="2"/>
</dbReference>
<dbReference type="PANTHER" id="PTHR24223:SF181">
    <property type="entry name" value="ABC TRANSPORTER C FAMILY MEMBER 3"/>
    <property type="match status" value="1"/>
</dbReference>
<evidence type="ECO:0000256" key="8">
    <source>
        <dbReference type="ARBA" id="ARBA00022967"/>
    </source>
</evidence>
<sequence>MPTVSASLPLAAAMAAADDRQPLPFFLRPVLLHGIGAVAHLLLALAVAARLLFATASRRAKESPSAAGTTRGVGFRWCRLAVRATWVLAACELFLAAYSLVTWYLDGGARWAAPDAVADYADAAARAVAWLLLAAYLQLEHRRRGEDRLPAPLRLWWALFLLLSVLAVAVHAATILQYKLPVPALAWARDAVSVLTSVVLLVAGFSAKTPAAGRSASEEPLLNGASESASADNDTVDASMFTGAGFLSVLTFSWMGPLLAVGHRKTLDLDDVPDLDTGDSVAGLLPPFKANLDALTGDGKVTAFKLTKALLRTVWWHIAVTALYALIYNLATYVGPYLIDSLVQYLNGDERYASKGKLLVVTFIVAKVFECLSQRHWFFRLQQAGIRARSALVSVVYQKGLSLSSTSRQSRTSGEMINIISVDADRVGLFSWYMHDLWLVPLQVGMALFILYSTLGVASLAALGATVVVMLANVPPMQMQERFQQKLMDCKDVRMKATSEILRNMRILKLQGWEMKFLSKIIDLRKTEESWLKKYLYTSTVATFVFWGAPTFVAVVTFGACMLLGIPLESGKVLSALATFRVLQEPIYNLPDTISMMIQTKVSLDRIASFLCLEELPTDAVQRLPSGNSDIAIEVSNGCFSWDASAEVPTLKDLNFQARQGMRVAVCGTVGSGKSSLLSCILGEMPKLSGDVKTCGTMAYVSQSAWIQSGKIQDNILFGKEMDTEKYDRILESCSLKKDLEILPFGDKTVIGERGINLSGGQKQRIQIARALYQDADIYLFDDPFSAVDAHTGSHLFKECLLGVLGSKTVVYVTHQIEFLPAADLILVMKGGRIAQAGKYNEILGSGEELMELVGAHQDALTALDLIDVANGGSEAFSSSGTASLSRSLSTADEKDKQNGKEDVDKVQSGQLVLEEEREKGRVGFWVYWKYLTLAYGGALVPFVLIAQILFQVLQIGSNYWMAWASPVSEDVEPPVSMSTLIYVFVALAGASSLCILVRALFLVTAGYKTATLLFDKMHMSIFRAPMSFFDSTPSGRILNRASTDQSEVDTSIAYQMGSVAFSIIQLVGIIAVMSQVAWQVFVVFVPVIVACFWYQRYYIDTARELQRLVGVCKAPIIQHFAESITGSATIRSFGKENQFVSTNSHLMDAYSRPKFYNAAAMEWLCFRLDTLSSVTFAFSLIFLISLPTGLIDPGIAGLAVTYGLNLNMLQTWVVWCMCNLENKIISVERILQYMSIPEEPPLSMSGDKLPHNWPSEGEIQLRNLHVRYAPQLPFVLKGLTVTFPGAMKTGIVGRTGSGKSTLIQALFRIVDPTIGQILVDGVDICTIGLHDLRSRLSIIPQDPTMFEGTVRSNLDPLGEYNDDQIWEALDNCQLGDEVRKKDLKLDSPVIENGENWSVGQRQLVCLGRVILKRTKILVLDEATASVDTATDNLIQKTLRENFSDSTVITIAHRITSVLDSDMVLLLDNGVAVERDTPAKLLEDKSSLFSKLVAEYTMRATHT</sequence>
<feature type="transmembrane region" description="Helical" evidence="16">
    <location>
        <begin position="314"/>
        <end position="339"/>
    </location>
</feature>
<protein>
    <recommendedName>
        <fullName evidence="12">ABC transporter C family member 13</fullName>
    </recommendedName>
    <alternativeName>
        <fullName evidence="14">Multidrug resistance-associated protein 13</fullName>
    </alternativeName>
    <alternativeName>
        <fullName evidence="15">OsMRP5</fullName>
    </alternativeName>
    <alternativeName>
        <fullName evidence="13">Protein LOW PHYTIC ACID 2</fullName>
    </alternativeName>
</protein>
<evidence type="ECO:0000256" key="6">
    <source>
        <dbReference type="ARBA" id="ARBA00022741"/>
    </source>
</evidence>
<evidence type="ECO:0000256" key="15">
    <source>
        <dbReference type="ARBA" id="ARBA00082971"/>
    </source>
</evidence>
<feature type="transmembrane region" description="Helical" evidence="16">
    <location>
        <begin position="31"/>
        <end position="53"/>
    </location>
</feature>
<feature type="transmembrane region" description="Helical" evidence="16">
    <location>
        <begin position="928"/>
        <end position="951"/>
    </location>
</feature>
<feature type="transmembrane region" description="Helical" evidence="16">
    <location>
        <begin position="449"/>
        <end position="472"/>
    </location>
</feature>
<keyword evidence="4 16" id="KW-0812">Transmembrane</keyword>
<dbReference type="InterPro" id="IPR011527">
    <property type="entry name" value="ABC1_TM_dom"/>
</dbReference>
<evidence type="ECO:0000256" key="9">
    <source>
        <dbReference type="ARBA" id="ARBA00022989"/>
    </source>
</evidence>
<feature type="domain" description="ABC transporter" evidence="17">
    <location>
        <begin position="1260"/>
        <end position="1494"/>
    </location>
</feature>
<evidence type="ECO:0000256" key="13">
    <source>
        <dbReference type="ARBA" id="ARBA00075361"/>
    </source>
</evidence>
<dbReference type="FunFam" id="1.20.1560.10:FF:000002">
    <property type="entry name" value="ABC transporter C family member 5"/>
    <property type="match status" value="1"/>
</dbReference>
<dbReference type="GO" id="GO:0140359">
    <property type="term" value="F:ABC-type transporter activity"/>
    <property type="evidence" value="ECO:0007669"/>
    <property type="project" value="InterPro"/>
</dbReference>
<dbReference type="FunFam" id="1.20.1560.10:FF:000003">
    <property type="entry name" value="ABC transporter C family member 10"/>
    <property type="match status" value="1"/>
</dbReference>
<name>A0AAD8WHY7_LOLMU</name>
<keyword evidence="5" id="KW-0677">Repeat</keyword>
<evidence type="ECO:0000259" key="18">
    <source>
        <dbReference type="PROSITE" id="PS50929"/>
    </source>
</evidence>
<evidence type="ECO:0000256" key="11">
    <source>
        <dbReference type="ARBA" id="ARBA00057614"/>
    </source>
</evidence>
<keyword evidence="20" id="KW-1185">Reference proteome</keyword>
<keyword evidence="7" id="KW-0067">ATP-binding</keyword>
<evidence type="ECO:0000313" key="19">
    <source>
        <dbReference type="EMBL" id="KAK1662426.1"/>
    </source>
</evidence>
<evidence type="ECO:0000256" key="12">
    <source>
        <dbReference type="ARBA" id="ARBA00068520"/>
    </source>
</evidence>
<feature type="domain" description="ABC transporter" evidence="17">
    <location>
        <begin position="633"/>
        <end position="856"/>
    </location>
</feature>
<dbReference type="InterPro" id="IPR003593">
    <property type="entry name" value="AAA+_ATPase"/>
</dbReference>
<dbReference type="FunFam" id="3.40.50.300:FF:000169">
    <property type="entry name" value="ABC transporter C family member 3"/>
    <property type="match status" value="1"/>
</dbReference>
<dbReference type="PANTHER" id="PTHR24223">
    <property type="entry name" value="ATP-BINDING CASSETTE SUB-FAMILY C"/>
    <property type="match status" value="1"/>
</dbReference>
<feature type="transmembrane region" description="Helical" evidence="16">
    <location>
        <begin position="86"/>
        <end position="105"/>
    </location>
</feature>
<gene>
    <name evidence="19" type="ORF">QYE76_050585</name>
</gene>
<evidence type="ECO:0000313" key="20">
    <source>
        <dbReference type="Proteomes" id="UP001231189"/>
    </source>
</evidence>
<dbReference type="GO" id="GO:0016887">
    <property type="term" value="F:ATP hydrolysis activity"/>
    <property type="evidence" value="ECO:0007669"/>
    <property type="project" value="InterPro"/>
</dbReference>
<feature type="transmembrane region" description="Helical" evidence="16">
    <location>
        <begin position="981"/>
        <end position="1008"/>
    </location>
</feature>
<feature type="domain" description="ABC transmembrane type-1" evidence="18">
    <location>
        <begin position="319"/>
        <end position="599"/>
    </location>
</feature>
<dbReference type="Pfam" id="PF00664">
    <property type="entry name" value="ABC_membrane"/>
    <property type="match status" value="2"/>
</dbReference>
<dbReference type="GO" id="GO:0016020">
    <property type="term" value="C:membrane"/>
    <property type="evidence" value="ECO:0007669"/>
    <property type="project" value="UniProtKB-SubCell"/>
</dbReference>
<comment type="subcellular location">
    <subcellularLocation>
        <location evidence="1">Membrane</location>
        <topology evidence="1">Multi-pass membrane protein</topology>
    </subcellularLocation>
</comment>
<evidence type="ECO:0000256" key="14">
    <source>
        <dbReference type="ARBA" id="ARBA00079144"/>
    </source>
</evidence>
<dbReference type="Gene3D" id="1.20.1560.10">
    <property type="entry name" value="ABC transporter type 1, transmembrane domain"/>
    <property type="match status" value="2"/>
</dbReference>
<dbReference type="PROSITE" id="PS00211">
    <property type="entry name" value="ABC_TRANSPORTER_1"/>
    <property type="match status" value="1"/>
</dbReference>
<dbReference type="InterPro" id="IPR036640">
    <property type="entry name" value="ABC1_TM_sf"/>
</dbReference>
<feature type="transmembrane region" description="Helical" evidence="16">
    <location>
        <begin position="1077"/>
        <end position="1095"/>
    </location>
</feature>
<dbReference type="InterPro" id="IPR044726">
    <property type="entry name" value="ABCC_6TM_D2"/>
</dbReference>
<comment type="function">
    <text evidence="11">ABC transporter that may affect phytic acid transport and compartmentalization. May function directly or indirectly in removing phytic acid from the cytosol or in vesicle trafficking. Required for phytic acid accumulation in developing seeds. Phytic acid is the primary storage form of phosphorus in cereal grains and other plant seeds.</text>
</comment>
<dbReference type="GO" id="GO:0005524">
    <property type="term" value="F:ATP binding"/>
    <property type="evidence" value="ECO:0007669"/>
    <property type="project" value="UniProtKB-KW"/>
</dbReference>
<dbReference type="Pfam" id="PF00005">
    <property type="entry name" value="ABC_tran"/>
    <property type="match status" value="2"/>
</dbReference>
<dbReference type="SUPFAM" id="SSF52540">
    <property type="entry name" value="P-loop containing nucleoside triphosphate hydrolases"/>
    <property type="match status" value="2"/>
</dbReference>
<evidence type="ECO:0000256" key="4">
    <source>
        <dbReference type="ARBA" id="ARBA00022692"/>
    </source>
</evidence>
<feature type="transmembrane region" description="Helical" evidence="16">
    <location>
        <begin position="1053"/>
        <end position="1071"/>
    </location>
</feature>
<dbReference type="CDD" id="cd18580">
    <property type="entry name" value="ABC_6TM_ABCC_D2"/>
    <property type="match status" value="1"/>
</dbReference>
<reference evidence="19" key="1">
    <citation type="submission" date="2023-07" db="EMBL/GenBank/DDBJ databases">
        <title>A chromosome-level genome assembly of Lolium multiflorum.</title>
        <authorList>
            <person name="Chen Y."/>
            <person name="Copetti D."/>
            <person name="Kolliker R."/>
            <person name="Studer B."/>
        </authorList>
    </citation>
    <scope>NUCLEOTIDE SEQUENCE</scope>
    <source>
        <strain evidence="19">02402/16</strain>
        <tissue evidence="19">Leaf</tissue>
    </source>
</reference>
<dbReference type="SMART" id="SM00382">
    <property type="entry name" value="AAA"/>
    <property type="match status" value="2"/>
</dbReference>
<dbReference type="Proteomes" id="UP001231189">
    <property type="component" value="Unassembled WGS sequence"/>
</dbReference>
<evidence type="ECO:0000256" key="2">
    <source>
        <dbReference type="ARBA" id="ARBA00009726"/>
    </source>
</evidence>
<evidence type="ECO:0000256" key="16">
    <source>
        <dbReference type="SAM" id="Phobius"/>
    </source>
</evidence>
<keyword evidence="8" id="KW-1278">Translocase</keyword>
<feature type="transmembrane region" description="Helical" evidence="16">
    <location>
        <begin position="544"/>
        <end position="566"/>
    </location>
</feature>
<dbReference type="PROSITE" id="PS50929">
    <property type="entry name" value="ABC_TM1F"/>
    <property type="match status" value="2"/>
</dbReference>
<keyword evidence="3" id="KW-0813">Transport</keyword>
<organism evidence="19 20">
    <name type="scientific">Lolium multiflorum</name>
    <name type="common">Italian ryegrass</name>
    <name type="synonym">Lolium perenne subsp. multiflorum</name>
    <dbReference type="NCBI Taxonomy" id="4521"/>
    <lineage>
        <taxon>Eukaryota</taxon>
        <taxon>Viridiplantae</taxon>
        <taxon>Streptophyta</taxon>
        <taxon>Embryophyta</taxon>
        <taxon>Tracheophyta</taxon>
        <taxon>Spermatophyta</taxon>
        <taxon>Magnoliopsida</taxon>
        <taxon>Liliopsida</taxon>
        <taxon>Poales</taxon>
        <taxon>Poaceae</taxon>
        <taxon>BOP clade</taxon>
        <taxon>Pooideae</taxon>
        <taxon>Poodae</taxon>
        <taxon>Poeae</taxon>
        <taxon>Poeae Chloroplast Group 2 (Poeae type)</taxon>
        <taxon>Loliodinae</taxon>
        <taxon>Loliinae</taxon>
        <taxon>Lolium</taxon>
    </lineage>
</organism>
<feature type="transmembrane region" description="Helical" evidence="16">
    <location>
        <begin position="184"/>
        <end position="205"/>
    </location>
</feature>
<dbReference type="EMBL" id="JAUUTY010000003">
    <property type="protein sequence ID" value="KAK1662426.1"/>
    <property type="molecule type" value="Genomic_DNA"/>
</dbReference>
<dbReference type="Gene3D" id="3.40.50.300">
    <property type="entry name" value="P-loop containing nucleotide triphosphate hydrolases"/>
    <property type="match status" value="2"/>
</dbReference>
<feature type="transmembrane region" description="Helical" evidence="16">
    <location>
        <begin position="157"/>
        <end position="178"/>
    </location>
</feature>
<comment type="similarity">
    <text evidence="2">Belongs to the ABC transporter superfamily. ABCC family. Conjugate transporter (TC 3.A.1.208) subfamily.</text>
</comment>
<dbReference type="InterPro" id="IPR003439">
    <property type="entry name" value="ABC_transporter-like_ATP-bd"/>
</dbReference>
<evidence type="ECO:0000256" key="10">
    <source>
        <dbReference type="ARBA" id="ARBA00023136"/>
    </source>
</evidence>
<accession>A0AAD8WHY7</accession>
<keyword evidence="6" id="KW-0547">Nucleotide-binding</keyword>
<evidence type="ECO:0000259" key="17">
    <source>
        <dbReference type="PROSITE" id="PS50893"/>
    </source>
</evidence>
<dbReference type="InterPro" id="IPR044746">
    <property type="entry name" value="ABCC_6TM_D1"/>
</dbReference>
<dbReference type="InterPro" id="IPR050173">
    <property type="entry name" value="ABC_transporter_C-like"/>
</dbReference>
<dbReference type="SUPFAM" id="SSF90123">
    <property type="entry name" value="ABC transporter transmembrane region"/>
    <property type="match status" value="2"/>
</dbReference>
<proteinExistence type="inferred from homology"/>
<dbReference type="CDD" id="cd03244">
    <property type="entry name" value="ABCC_MRP_domain2"/>
    <property type="match status" value="1"/>
</dbReference>
<evidence type="ECO:0000256" key="3">
    <source>
        <dbReference type="ARBA" id="ARBA00022448"/>
    </source>
</evidence>
<feature type="transmembrane region" description="Helical" evidence="16">
    <location>
        <begin position="117"/>
        <end position="137"/>
    </location>
</feature>
<keyword evidence="9 16" id="KW-1133">Transmembrane helix</keyword>
<dbReference type="FunFam" id="3.40.50.300:FF:000508">
    <property type="entry name" value="ABC transporter C family member 5"/>
    <property type="match status" value="1"/>
</dbReference>
<dbReference type="InterPro" id="IPR017871">
    <property type="entry name" value="ABC_transporter-like_CS"/>
</dbReference>
<evidence type="ECO:0000256" key="7">
    <source>
        <dbReference type="ARBA" id="ARBA00022840"/>
    </source>
</evidence>
<keyword evidence="10 16" id="KW-0472">Membrane</keyword>
<dbReference type="CDD" id="cd03250">
    <property type="entry name" value="ABCC_MRP_domain1"/>
    <property type="match status" value="1"/>
</dbReference>
<comment type="caution">
    <text evidence="19">The sequence shown here is derived from an EMBL/GenBank/DDBJ whole genome shotgun (WGS) entry which is preliminary data.</text>
</comment>
<evidence type="ECO:0000256" key="1">
    <source>
        <dbReference type="ARBA" id="ARBA00004141"/>
    </source>
</evidence>
<dbReference type="CDD" id="cd18579">
    <property type="entry name" value="ABC_6TM_ABCC_D1"/>
    <property type="match status" value="1"/>
</dbReference>
<evidence type="ECO:0000256" key="5">
    <source>
        <dbReference type="ARBA" id="ARBA00022737"/>
    </source>
</evidence>
<dbReference type="InterPro" id="IPR027417">
    <property type="entry name" value="P-loop_NTPase"/>
</dbReference>